<dbReference type="Proteomes" id="UP000030765">
    <property type="component" value="Unassembled WGS sequence"/>
</dbReference>
<organism evidence="2">
    <name type="scientific">Anopheles sinensis</name>
    <name type="common">Mosquito</name>
    <dbReference type="NCBI Taxonomy" id="74873"/>
    <lineage>
        <taxon>Eukaryota</taxon>
        <taxon>Metazoa</taxon>
        <taxon>Ecdysozoa</taxon>
        <taxon>Arthropoda</taxon>
        <taxon>Hexapoda</taxon>
        <taxon>Insecta</taxon>
        <taxon>Pterygota</taxon>
        <taxon>Neoptera</taxon>
        <taxon>Endopterygota</taxon>
        <taxon>Diptera</taxon>
        <taxon>Nematocera</taxon>
        <taxon>Culicoidea</taxon>
        <taxon>Culicidae</taxon>
        <taxon>Anophelinae</taxon>
        <taxon>Anopheles</taxon>
    </lineage>
</organism>
<dbReference type="VEuPathDB" id="VectorBase:ASIC008880"/>
<sequence>MTSVSVCVLRVSFPRRRPRLSLLTLKEARHWKLIRHDCPKRASDYRGPCHMRTLEDIRCRNDYGWKGKTRLRLGSRFGSMSRSTRLRGFAQLPGVRTVEDGNMNHLTTRLSRALFACVFKVQNEPIEISAGLGKEKRTRKRAQHRMHMPSREEPSTRSTPDVNMAFALIRRSVPRHRPSNGANRNNRPSVMVRFGD</sequence>
<feature type="region of interest" description="Disordered" evidence="1">
    <location>
        <begin position="130"/>
        <end position="160"/>
    </location>
</feature>
<evidence type="ECO:0000313" key="2">
    <source>
        <dbReference type="EMBL" id="KFB41287.1"/>
    </source>
</evidence>
<dbReference type="AlphaFoldDB" id="A0A084VTJ3"/>
<dbReference type="EMBL" id="ATLV01016357">
    <property type="status" value="NOT_ANNOTATED_CDS"/>
    <property type="molecule type" value="Genomic_DNA"/>
</dbReference>
<proteinExistence type="predicted"/>
<accession>A0A084VTJ3</accession>
<dbReference type="EMBL" id="KE525079">
    <property type="protein sequence ID" value="KFB41287.1"/>
    <property type="molecule type" value="Genomic_DNA"/>
</dbReference>
<gene>
    <name evidence="2" type="ORF">ZHAS_00008880</name>
</gene>
<protein>
    <submittedName>
        <fullName evidence="2 3">G-type lectin S-receptor-like serine/threonine-protein kinase At1g11330-like isoform X1</fullName>
    </submittedName>
</protein>
<keyword evidence="4" id="KW-1185">Reference proteome</keyword>
<keyword evidence="2" id="KW-0418">Kinase</keyword>
<evidence type="ECO:0000313" key="3">
    <source>
        <dbReference type="EnsemblMetazoa" id="ASIC008880-PA"/>
    </source>
</evidence>
<evidence type="ECO:0000256" key="1">
    <source>
        <dbReference type="SAM" id="MobiDB-lite"/>
    </source>
</evidence>
<evidence type="ECO:0000313" key="4">
    <source>
        <dbReference type="Proteomes" id="UP000030765"/>
    </source>
</evidence>
<keyword evidence="2" id="KW-0430">Lectin</keyword>
<keyword evidence="2" id="KW-0675">Receptor</keyword>
<reference evidence="2 4" key="1">
    <citation type="journal article" date="2014" name="BMC Genomics">
        <title>Genome sequence of Anopheles sinensis provides insight into genetics basis of mosquito competence for malaria parasites.</title>
        <authorList>
            <person name="Zhou D."/>
            <person name="Zhang D."/>
            <person name="Ding G."/>
            <person name="Shi L."/>
            <person name="Hou Q."/>
            <person name="Ye Y."/>
            <person name="Xu Y."/>
            <person name="Zhou H."/>
            <person name="Xiong C."/>
            <person name="Li S."/>
            <person name="Yu J."/>
            <person name="Hong S."/>
            <person name="Yu X."/>
            <person name="Zou P."/>
            <person name="Chen C."/>
            <person name="Chang X."/>
            <person name="Wang W."/>
            <person name="Lv Y."/>
            <person name="Sun Y."/>
            <person name="Ma L."/>
            <person name="Shen B."/>
            <person name="Zhu C."/>
        </authorList>
    </citation>
    <scope>NUCLEOTIDE SEQUENCE [LARGE SCALE GENOMIC DNA]</scope>
</reference>
<dbReference type="GO" id="GO:0016301">
    <property type="term" value="F:kinase activity"/>
    <property type="evidence" value="ECO:0007669"/>
    <property type="project" value="UniProtKB-KW"/>
</dbReference>
<dbReference type="GO" id="GO:0030246">
    <property type="term" value="F:carbohydrate binding"/>
    <property type="evidence" value="ECO:0007669"/>
    <property type="project" value="UniProtKB-KW"/>
</dbReference>
<feature type="compositionally biased region" description="Basic residues" evidence="1">
    <location>
        <begin position="136"/>
        <end position="148"/>
    </location>
</feature>
<reference evidence="3" key="2">
    <citation type="submission" date="2020-05" db="UniProtKB">
        <authorList>
            <consortium name="EnsemblMetazoa"/>
        </authorList>
    </citation>
    <scope>IDENTIFICATION</scope>
</reference>
<keyword evidence="2" id="KW-0808">Transferase</keyword>
<name>A0A084VTJ3_ANOSI</name>
<feature type="region of interest" description="Disordered" evidence="1">
    <location>
        <begin position="173"/>
        <end position="196"/>
    </location>
</feature>
<dbReference type="EnsemblMetazoa" id="ASIC008880-RA">
    <property type="protein sequence ID" value="ASIC008880-PA"/>
    <property type="gene ID" value="ASIC008880"/>
</dbReference>